<dbReference type="FunFam" id="3.30.70.960:FF:000003">
    <property type="entry name" value="MUC16 isoform 1"/>
    <property type="match status" value="1"/>
</dbReference>
<dbReference type="Pfam" id="PF01390">
    <property type="entry name" value="SEA"/>
    <property type="match status" value="1"/>
</dbReference>
<dbReference type="EMBL" id="VZRD01000497">
    <property type="protein sequence ID" value="NWR38523.1"/>
    <property type="molecule type" value="Genomic_DNA"/>
</dbReference>
<gene>
    <name evidence="2" type="primary">Muc16_2</name>
    <name evidence="2" type="ORF">TACRUB_R01178</name>
</gene>
<evidence type="ECO:0000313" key="2">
    <source>
        <dbReference type="EMBL" id="NWR38523.1"/>
    </source>
</evidence>
<sequence>PLPPAVRNFTLNVTITNLPFTEDMATPNSRRFKSTEKVMSYYVDPLLQRSSIGPAYIGCKVMAFRPKKNRDDTGVDAMCSCRDEPSGPKFNRETIYHELSNMTNGITKLGHFSLNSQSLYIDG</sequence>
<comment type="caution">
    <text evidence="2">The sequence shown here is derived from an EMBL/GenBank/DDBJ whole genome shotgun (WGS) entry which is preliminary data.</text>
</comment>
<evidence type="ECO:0000259" key="1">
    <source>
        <dbReference type="PROSITE" id="PS50024"/>
    </source>
</evidence>
<dbReference type="PANTHER" id="PTHR14672:SF1">
    <property type="entry name" value="MUCIN-16"/>
    <property type="match status" value="1"/>
</dbReference>
<organism evidence="2 3">
    <name type="scientific">Tachuris rubrigastra</name>
    <dbReference type="NCBI Taxonomy" id="495162"/>
    <lineage>
        <taxon>Eukaryota</taxon>
        <taxon>Metazoa</taxon>
        <taxon>Chordata</taxon>
        <taxon>Craniata</taxon>
        <taxon>Vertebrata</taxon>
        <taxon>Euteleostomi</taxon>
        <taxon>Archelosauria</taxon>
        <taxon>Archosauria</taxon>
        <taxon>Dinosauria</taxon>
        <taxon>Saurischia</taxon>
        <taxon>Theropoda</taxon>
        <taxon>Coelurosauria</taxon>
        <taxon>Aves</taxon>
        <taxon>Neognathae</taxon>
        <taxon>Neoaves</taxon>
        <taxon>Telluraves</taxon>
        <taxon>Australaves</taxon>
        <taxon>Passeriformes</taxon>
        <taxon>Tyrannidae</taxon>
        <taxon>Tachuris</taxon>
    </lineage>
</organism>
<dbReference type="InterPro" id="IPR000082">
    <property type="entry name" value="SEA_dom"/>
</dbReference>
<reference evidence="2 3" key="1">
    <citation type="submission" date="2019-09" db="EMBL/GenBank/DDBJ databases">
        <title>Bird 10,000 Genomes (B10K) Project - Family phase.</title>
        <authorList>
            <person name="Zhang G."/>
        </authorList>
    </citation>
    <scope>NUCLEOTIDE SEQUENCE [LARGE SCALE GENOMIC DNA]</scope>
    <source>
        <strain evidence="2">B10K-CU-031-13</strain>
        <tissue evidence="2">Muscle</tissue>
    </source>
</reference>
<accession>A0A7K4WVK9</accession>
<dbReference type="SUPFAM" id="SSF82671">
    <property type="entry name" value="SEA domain"/>
    <property type="match status" value="1"/>
</dbReference>
<feature type="domain" description="SEA" evidence="1">
    <location>
        <begin position="5"/>
        <end position="123"/>
    </location>
</feature>
<dbReference type="AlphaFoldDB" id="A0A7K4WVK9"/>
<dbReference type="PANTHER" id="PTHR14672">
    <property type="entry name" value="MUCIN-16"/>
    <property type="match status" value="1"/>
</dbReference>
<proteinExistence type="predicted"/>
<feature type="non-terminal residue" evidence="2">
    <location>
        <position position="123"/>
    </location>
</feature>
<dbReference type="Gene3D" id="3.30.70.960">
    <property type="entry name" value="SEA domain"/>
    <property type="match status" value="1"/>
</dbReference>
<protein>
    <submittedName>
        <fullName evidence="2">MUC16 protein</fullName>
    </submittedName>
</protein>
<dbReference type="Proteomes" id="UP000540952">
    <property type="component" value="Unassembled WGS sequence"/>
</dbReference>
<dbReference type="PROSITE" id="PS50024">
    <property type="entry name" value="SEA"/>
    <property type="match status" value="1"/>
</dbReference>
<dbReference type="InterPro" id="IPR028850">
    <property type="entry name" value="MUC16"/>
</dbReference>
<keyword evidence="3" id="KW-1185">Reference proteome</keyword>
<name>A0A7K4WVK9_9TYRA</name>
<dbReference type="InterPro" id="IPR036364">
    <property type="entry name" value="SEA_dom_sf"/>
</dbReference>
<evidence type="ECO:0000313" key="3">
    <source>
        <dbReference type="Proteomes" id="UP000540952"/>
    </source>
</evidence>
<feature type="non-terminal residue" evidence="2">
    <location>
        <position position="1"/>
    </location>
</feature>